<dbReference type="Proteomes" id="UP000004245">
    <property type="component" value="Unassembled WGS sequence"/>
</dbReference>
<gene>
    <name evidence="1" type="ORF">HMPREF0724_11759</name>
</gene>
<organism evidence="1 2">
    <name type="scientific">Prescottella equi ATCC 33707</name>
    <dbReference type="NCBI Taxonomy" id="525370"/>
    <lineage>
        <taxon>Bacteria</taxon>
        <taxon>Bacillati</taxon>
        <taxon>Actinomycetota</taxon>
        <taxon>Actinomycetes</taxon>
        <taxon>Mycobacteriales</taxon>
        <taxon>Nocardiaceae</taxon>
        <taxon>Prescottella</taxon>
    </lineage>
</organism>
<dbReference type="AlphaFoldDB" id="E9T058"/>
<dbReference type="STRING" id="43767.A6I91_01815"/>
<dbReference type="EMBL" id="ADNW02000008">
    <property type="protein sequence ID" value="EGD24641.1"/>
    <property type="molecule type" value="Genomic_DNA"/>
</dbReference>
<sequence length="514" mass="54798">MSPIEFQHITGAWMITDYDSRDDQDALPEQQALKGTCTFRARFDPSDRAAAIHVPDPAGSYLLSVREMVFPIVHGRLIDREARDGVMLPAVIGGVPIVWTATPELQEDPGTGIQGARVPANAIVFGPADPDAAGDRRINLADVADTNIDYPEPVVSRVAVLVKQAIDARDEIDGFVQYITDEVVPDIASKAEAAREHAEQAGRYAQQAFEAIPPATDTQLGKIKLRGDLGGTAEEPTVPELSGKRDVVAGTNRVYTTDGSGTQSNVPYSSSATATTIMLRDTSGRTKVASPSAATDATNKDYVDTGLAKKANLGPDGKIVQAELPAIAMVDFLGNVASETAMLALVGQRGDWCNRTDLGTEWQLIAEPSSQKSSWMEKIYPASDVRSVNGRKGAIELSSLDVLDSTPTGRALMKADDQASARAVIDAASQAYMIALEQTLDAYFNALNLRDAGAWSPSTGYDVGQVVTYNHGRYYCRDGHGPSATFPAANYVWIGAAIVAATSDPGGGRLWVKI</sequence>
<reference evidence="1" key="1">
    <citation type="submission" date="2011-01" db="EMBL/GenBank/DDBJ databases">
        <authorList>
            <person name="Muzny D."/>
            <person name="Qin X."/>
            <person name="Buhay C."/>
            <person name="Dugan-Rocha S."/>
            <person name="Ding Y."/>
            <person name="Chen G."/>
            <person name="Hawes A."/>
            <person name="Holder M."/>
            <person name="Jhangiani S."/>
            <person name="Johnson A."/>
            <person name="Khan Z."/>
            <person name="Li Z."/>
            <person name="Liu W."/>
            <person name="Liu X."/>
            <person name="Perez L."/>
            <person name="Shen H."/>
            <person name="Wang Q."/>
            <person name="Watt J."/>
            <person name="Xi L."/>
            <person name="Xin Y."/>
            <person name="Zhou J."/>
            <person name="Deng J."/>
            <person name="Jiang H."/>
            <person name="Liu Y."/>
            <person name="Qu J."/>
            <person name="Song X.-Z."/>
            <person name="Zhang L."/>
            <person name="Villasana D."/>
            <person name="Johnson A."/>
            <person name="Liu J."/>
            <person name="Liyanage D."/>
            <person name="Lorensuhewa L."/>
            <person name="Robinson T."/>
            <person name="Song A."/>
            <person name="Song B.-B."/>
            <person name="Dinh H."/>
            <person name="Thornton R."/>
            <person name="Coyle M."/>
            <person name="Francisco L."/>
            <person name="Jackson L."/>
            <person name="Javaid M."/>
            <person name="Korchina V."/>
            <person name="Kovar C."/>
            <person name="Mata R."/>
            <person name="Mathew T."/>
            <person name="Ngo R."/>
            <person name="Nguyen L."/>
            <person name="Nguyen N."/>
            <person name="Okwuonu G."/>
            <person name="Ongeri F."/>
            <person name="Pham C."/>
            <person name="Simmons D."/>
            <person name="Wilczek-Boney K."/>
            <person name="Hale W."/>
            <person name="Jakkamsetti A."/>
            <person name="Pham P."/>
            <person name="Ruth R."/>
            <person name="San Lucas F."/>
            <person name="Warren J."/>
            <person name="Zhang J."/>
            <person name="Zhao Z."/>
            <person name="Zhou C."/>
            <person name="Zhu D."/>
            <person name="Lee S."/>
            <person name="Bess C."/>
            <person name="Blankenburg K."/>
            <person name="Forbes L."/>
            <person name="Fu Q."/>
            <person name="Gubbala S."/>
            <person name="Hirani K."/>
            <person name="Jayaseelan J.C."/>
            <person name="Lara F."/>
            <person name="Munidasa M."/>
            <person name="Palculict T."/>
            <person name="Patil S."/>
            <person name="Pu L.-L."/>
            <person name="Saada N."/>
            <person name="Tang L."/>
            <person name="Weissenberger G."/>
            <person name="Zhu Y."/>
            <person name="Hemphill L."/>
            <person name="Shang Y."/>
            <person name="Youmans B."/>
            <person name="Ayvaz T."/>
            <person name="Ross M."/>
            <person name="Santibanez J."/>
            <person name="Aqrawi P."/>
            <person name="Gross S."/>
            <person name="Joshi V."/>
            <person name="Fowler G."/>
            <person name="Nazareth L."/>
            <person name="Reid J."/>
            <person name="Worley K."/>
            <person name="Petrosino J."/>
            <person name="Highlander S."/>
            <person name="Gibbs R."/>
        </authorList>
    </citation>
    <scope>NUCLEOTIDE SEQUENCE [LARGE SCALE GENOMIC DNA]</scope>
    <source>
        <strain evidence="1">ATCC 33707</strain>
    </source>
</reference>
<evidence type="ECO:0000313" key="1">
    <source>
        <dbReference type="EMBL" id="EGD24641.1"/>
    </source>
</evidence>
<evidence type="ECO:0008006" key="3">
    <source>
        <dbReference type="Google" id="ProtNLM"/>
    </source>
</evidence>
<dbReference type="HOGENOM" id="CLU_529837_0_0_11"/>
<name>E9T058_RHOHA</name>
<keyword evidence="2" id="KW-1185">Reference proteome</keyword>
<evidence type="ECO:0000313" key="2">
    <source>
        <dbReference type="Proteomes" id="UP000004245"/>
    </source>
</evidence>
<proteinExistence type="predicted"/>
<dbReference type="RefSeq" id="WP_005512998.1">
    <property type="nucleotide sequence ID" value="NZ_CM001149.1"/>
</dbReference>
<comment type="caution">
    <text evidence="1">The sequence shown here is derived from an EMBL/GenBank/DDBJ whole genome shotgun (WGS) entry which is preliminary data.</text>
</comment>
<protein>
    <recommendedName>
        <fullName evidence="3">Minor tail protein</fullName>
    </recommendedName>
</protein>
<accession>E9T058</accession>
<dbReference type="OrthoDB" id="4571964at2"/>